<feature type="region of interest" description="Disordered" evidence="1">
    <location>
        <begin position="1"/>
        <end position="20"/>
    </location>
</feature>
<evidence type="ECO:0000313" key="3">
    <source>
        <dbReference type="Proteomes" id="UP000549009"/>
    </source>
</evidence>
<organism evidence="2 3">
    <name type="scientific">Streptomyces spectabilis</name>
    <dbReference type="NCBI Taxonomy" id="68270"/>
    <lineage>
        <taxon>Bacteria</taxon>
        <taxon>Bacillati</taxon>
        <taxon>Actinomycetota</taxon>
        <taxon>Actinomycetes</taxon>
        <taxon>Kitasatosporales</taxon>
        <taxon>Streptomycetaceae</taxon>
        <taxon>Streptomyces</taxon>
    </lineage>
</organism>
<accession>A0A7W8F0H2</accession>
<reference evidence="2 3" key="1">
    <citation type="submission" date="2020-08" db="EMBL/GenBank/DDBJ databases">
        <title>Genomic Encyclopedia of Type Strains, Phase III (KMG-III): the genomes of soil and plant-associated and newly described type strains.</title>
        <authorList>
            <person name="Whitman W."/>
        </authorList>
    </citation>
    <scope>NUCLEOTIDE SEQUENCE [LARGE SCALE GENOMIC DNA]</scope>
    <source>
        <strain evidence="2 3">CECT 3146</strain>
    </source>
</reference>
<evidence type="ECO:0000256" key="1">
    <source>
        <dbReference type="SAM" id="MobiDB-lite"/>
    </source>
</evidence>
<dbReference type="EMBL" id="JACHJD010000037">
    <property type="protein sequence ID" value="MBB5109750.1"/>
    <property type="molecule type" value="Genomic_DNA"/>
</dbReference>
<dbReference type="Proteomes" id="UP000549009">
    <property type="component" value="Unassembled WGS sequence"/>
</dbReference>
<proteinExistence type="predicted"/>
<dbReference type="AlphaFoldDB" id="A0A7W8F0H2"/>
<name>A0A7W8F0H2_STRST</name>
<protein>
    <submittedName>
        <fullName evidence="2">Uncharacterized protein</fullName>
    </submittedName>
</protein>
<sequence>MGFADSGRPEQRGARPGLDEGQSGEVFDLAWVKVGLEGKVAIIECFMVRQPGEPQALAEVAVVPDGEFLGEEQVEEVEIAELTLVRASVELADSFRQMGQAELCGGGADAVAGQLAYDESFGVRWVVKGRVPVSSS</sequence>
<gene>
    <name evidence="2" type="ORF">FHS40_008880</name>
</gene>
<keyword evidence="3" id="KW-1185">Reference proteome</keyword>
<evidence type="ECO:0000313" key="2">
    <source>
        <dbReference type="EMBL" id="MBB5109750.1"/>
    </source>
</evidence>
<comment type="caution">
    <text evidence="2">The sequence shown here is derived from an EMBL/GenBank/DDBJ whole genome shotgun (WGS) entry which is preliminary data.</text>
</comment>